<feature type="domain" description="PAS" evidence="11">
    <location>
        <begin position="251"/>
        <end position="321"/>
    </location>
</feature>
<dbReference type="Gene3D" id="3.40.50.2300">
    <property type="match status" value="1"/>
</dbReference>
<dbReference type="InterPro" id="IPR035965">
    <property type="entry name" value="PAS-like_dom_sf"/>
</dbReference>
<dbReference type="RefSeq" id="WP_377368735.1">
    <property type="nucleotide sequence ID" value="NZ_JAOTJD010000009.1"/>
</dbReference>
<evidence type="ECO:0000313" key="13">
    <source>
        <dbReference type="EMBL" id="MFD3263644.1"/>
    </source>
</evidence>
<dbReference type="InterPro" id="IPR001789">
    <property type="entry name" value="Sig_transdc_resp-reg_receiver"/>
</dbReference>
<name>A0ABW6CLI2_9CAUL</name>
<evidence type="ECO:0000256" key="6">
    <source>
        <dbReference type="PROSITE-ProRule" id="PRU00169"/>
    </source>
</evidence>
<dbReference type="PANTHER" id="PTHR43304">
    <property type="entry name" value="PHYTOCHROME-LIKE PROTEIN CPH1"/>
    <property type="match status" value="1"/>
</dbReference>
<keyword evidence="8" id="KW-0472">Membrane</keyword>
<keyword evidence="5" id="KW-0418">Kinase</keyword>
<evidence type="ECO:0000256" key="7">
    <source>
        <dbReference type="SAM" id="Coils"/>
    </source>
</evidence>
<dbReference type="SUPFAM" id="SSF55785">
    <property type="entry name" value="PYP-like sensor domain (PAS domain)"/>
    <property type="match status" value="3"/>
</dbReference>
<feature type="domain" description="Histidine kinase" evidence="9">
    <location>
        <begin position="540"/>
        <end position="760"/>
    </location>
</feature>
<dbReference type="InterPro" id="IPR036097">
    <property type="entry name" value="HisK_dim/P_sf"/>
</dbReference>
<dbReference type="PRINTS" id="PR00344">
    <property type="entry name" value="BCTRLSENSOR"/>
</dbReference>
<organism evidence="13 14">
    <name type="scientific">Phenylobacterium ferrooxidans</name>
    <dbReference type="NCBI Taxonomy" id="2982689"/>
    <lineage>
        <taxon>Bacteria</taxon>
        <taxon>Pseudomonadati</taxon>
        <taxon>Pseudomonadota</taxon>
        <taxon>Alphaproteobacteria</taxon>
        <taxon>Caulobacterales</taxon>
        <taxon>Caulobacteraceae</taxon>
        <taxon>Phenylobacterium</taxon>
    </lineage>
</organism>
<dbReference type="InterPro" id="IPR052162">
    <property type="entry name" value="Sensor_kinase/Photoreceptor"/>
</dbReference>
<dbReference type="CDD" id="cd00130">
    <property type="entry name" value="PAS"/>
    <property type="match status" value="3"/>
</dbReference>
<dbReference type="InterPro" id="IPR000014">
    <property type="entry name" value="PAS"/>
</dbReference>
<evidence type="ECO:0000259" key="10">
    <source>
        <dbReference type="PROSITE" id="PS50110"/>
    </source>
</evidence>
<dbReference type="Pfam" id="PF08448">
    <property type="entry name" value="PAS_4"/>
    <property type="match status" value="1"/>
</dbReference>
<accession>A0ABW6CLI2</accession>
<dbReference type="SMART" id="SM00387">
    <property type="entry name" value="HATPase_c"/>
    <property type="match status" value="1"/>
</dbReference>
<dbReference type="InterPro" id="IPR003594">
    <property type="entry name" value="HATPase_dom"/>
</dbReference>
<dbReference type="SUPFAM" id="SSF47384">
    <property type="entry name" value="Homodimeric domain of signal transducing histidine kinase"/>
    <property type="match status" value="1"/>
</dbReference>
<dbReference type="SMART" id="SM00388">
    <property type="entry name" value="HisKA"/>
    <property type="match status" value="1"/>
</dbReference>
<proteinExistence type="predicted"/>
<reference evidence="13 14" key="1">
    <citation type="submission" date="2022-09" db="EMBL/GenBank/DDBJ databases">
        <title>New species of Phenylobacterium.</title>
        <authorList>
            <person name="Mieszkin S."/>
        </authorList>
    </citation>
    <scope>NUCLEOTIDE SEQUENCE [LARGE SCALE GENOMIC DNA]</scope>
    <source>
        <strain evidence="13 14">HK31-G</strain>
    </source>
</reference>
<dbReference type="InterPro" id="IPR013655">
    <property type="entry name" value="PAS_fold_3"/>
</dbReference>
<dbReference type="InterPro" id="IPR011006">
    <property type="entry name" value="CheY-like_superfamily"/>
</dbReference>
<gene>
    <name evidence="13" type="ORF">OCL97_06625</name>
</gene>
<comment type="catalytic activity">
    <reaction evidence="1">
        <text>ATP + protein L-histidine = ADP + protein N-phospho-L-histidine.</text>
        <dbReference type="EC" id="2.7.13.3"/>
    </reaction>
</comment>
<dbReference type="InterPro" id="IPR001610">
    <property type="entry name" value="PAC"/>
</dbReference>
<dbReference type="InterPro" id="IPR036890">
    <property type="entry name" value="HATPase_C_sf"/>
</dbReference>
<dbReference type="Pfam" id="PF00512">
    <property type="entry name" value="HisKA"/>
    <property type="match status" value="1"/>
</dbReference>
<dbReference type="SMART" id="SM00086">
    <property type="entry name" value="PAC"/>
    <property type="match status" value="2"/>
</dbReference>
<feature type="coiled-coil region" evidence="7">
    <location>
        <begin position="497"/>
        <end position="531"/>
    </location>
</feature>
<dbReference type="PANTHER" id="PTHR43304:SF1">
    <property type="entry name" value="PAC DOMAIN-CONTAINING PROTEIN"/>
    <property type="match status" value="1"/>
</dbReference>
<dbReference type="Pfam" id="PF00072">
    <property type="entry name" value="Response_reg"/>
    <property type="match status" value="1"/>
</dbReference>
<dbReference type="PROSITE" id="PS50110">
    <property type="entry name" value="RESPONSE_REGULATORY"/>
    <property type="match status" value="1"/>
</dbReference>
<keyword evidence="14" id="KW-1185">Reference proteome</keyword>
<dbReference type="InterPro" id="IPR003661">
    <property type="entry name" value="HisK_dim/P_dom"/>
</dbReference>
<feature type="domain" description="PAC" evidence="12">
    <location>
        <begin position="324"/>
        <end position="376"/>
    </location>
</feature>
<evidence type="ECO:0000256" key="3">
    <source>
        <dbReference type="ARBA" id="ARBA00022553"/>
    </source>
</evidence>
<dbReference type="CDD" id="cd00082">
    <property type="entry name" value="HisKA"/>
    <property type="match status" value="1"/>
</dbReference>
<evidence type="ECO:0000256" key="4">
    <source>
        <dbReference type="ARBA" id="ARBA00022679"/>
    </source>
</evidence>
<evidence type="ECO:0000259" key="11">
    <source>
        <dbReference type="PROSITE" id="PS50112"/>
    </source>
</evidence>
<dbReference type="EMBL" id="JAOTJD010000009">
    <property type="protein sequence ID" value="MFD3263644.1"/>
    <property type="molecule type" value="Genomic_DNA"/>
</dbReference>
<feature type="transmembrane region" description="Helical" evidence="8">
    <location>
        <begin position="53"/>
        <end position="78"/>
    </location>
</feature>
<dbReference type="Gene3D" id="3.30.450.20">
    <property type="entry name" value="PAS domain"/>
    <property type="match status" value="3"/>
</dbReference>
<dbReference type="SMART" id="SM00091">
    <property type="entry name" value="PAS"/>
    <property type="match status" value="3"/>
</dbReference>
<sequence length="901" mass="98513">MMGRWAQRFAVAIERPLVGYPAALAAVAAAVLVRAVAGLVMTSPPNFMAFFPAVLFATLVAGLRAGLLATALSAGAVWLLWIPKTTLEETWRSQHVQLLLFVVTAGLTVLIAKAIHVAILRGAAAEERFRVFQEQALDGFVIMEPVREAGQVADFRWTYANPAANRMAPGGQGLTGRRVSEVFTGQTASDMIERLRLALDNGVPDALDVRRVIDGQERWMRSSAMRLDDGLAVNFHDITDQRRAEEEARRSRDEFEHIANAAPVMIWMSGVNMGAIWFNASWLAFTGRRMEEELARGWLEEVHPEDRERVLATYDEHFAARSRARLEYRILRHDGVYRWIDEAAAPRFDRDGKFLGYIGSCSDITDRKAAETQLRGGEARVRALVDSLPQLLWSARPDGDFDYLSPQWVTFTGVQAAAHTGEGWLDAVHPDDRDDLRAAWSQAIQGGLPFDLEHRLRRHDGVWRWFTTRASAVREEDGSIRRWFGSSSDITEIVEARRHLEERVAERTRELEASLEERARAEAALAQAQRLETVGRLTGGVAHDFNNLLTVVIGGLDMILKNPADTARVKRLSEAALAAGRRGERLTRQLLAFSRRQELKLEVMDVGALIEQVEPLVRRAVGEAIELTVDCEAGVGATRLDPAQFEAALLNLVVNAADAVEGGGRINIHTRRVTLADGEVSGASAGEHVAVSVSDTGAGMSPEVMQRAFEPFFTTKEVGKGTGLGLAQVYGFMSQCGGAVAIDSRPGEGTTVTLYVPAIDAVPSVDPVRPVTDDSWAAGTAILLVEDDAAVRAVTESLLQEMGCEVTTEIDGPSAMARLQTGQAFDLLISDIVMPGGMNGVELASWTHAHRPDLPIVLTTGYAGDQFANGATEITWPVVRKPFRAEQLSAAVRDALARVST</sequence>
<dbReference type="InterPro" id="IPR000700">
    <property type="entry name" value="PAS-assoc_C"/>
</dbReference>
<evidence type="ECO:0000256" key="5">
    <source>
        <dbReference type="ARBA" id="ARBA00022777"/>
    </source>
</evidence>
<keyword evidence="8" id="KW-1133">Transmembrane helix</keyword>
<feature type="domain" description="Response regulatory" evidence="10">
    <location>
        <begin position="781"/>
        <end position="896"/>
    </location>
</feature>
<dbReference type="Pfam" id="PF08447">
    <property type="entry name" value="PAS_3"/>
    <property type="match status" value="2"/>
</dbReference>
<protein>
    <recommendedName>
        <fullName evidence="2">histidine kinase</fullName>
        <ecNumber evidence="2">2.7.13.3</ecNumber>
    </recommendedName>
</protein>
<feature type="transmembrane region" description="Helical" evidence="8">
    <location>
        <begin position="98"/>
        <end position="120"/>
    </location>
</feature>
<dbReference type="Pfam" id="PF02518">
    <property type="entry name" value="HATPase_c"/>
    <property type="match status" value="1"/>
</dbReference>
<feature type="domain" description="PAC" evidence="12">
    <location>
        <begin position="450"/>
        <end position="502"/>
    </location>
</feature>
<dbReference type="Gene3D" id="1.10.287.130">
    <property type="match status" value="1"/>
</dbReference>
<dbReference type="SUPFAM" id="SSF52172">
    <property type="entry name" value="CheY-like"/>
    <property type="match status" value="1"/>
</dbReference>
<evidence type="ECO:0000256" key="8">
    <source>
        <dbReference type="SAM" id="Phobius"/>
    </source>
</evidence>
<feature type="domain" description="PAS" evidence="11">
    <location>
        <begin position="377"/>
        <end position="447"/>
    </location>
</feature>
<feature type="modified residue" description="4-aspartylphosphate" evidence="6">
    <location>
        <position position="831"/>
    </location>
</feature>
<dbReference type="Proteomes" id="UP001598130">
    <property type="component" value="Unassembled WGS sequence"/>
</dbReference>
<evidence type="ECO:0000256" key="1">
    <source>
        <dbReference type="ARBA" id="ARBA00000085"/>
    </source>
</evidence>
<keyword evidence="4" id="KW-0808">Transferase</keyword>
<dbReference type="PROSITE" id="PS50113">
    <property type="entry name" value="PAC"/>
    <property type="match status" value="2"/>
</dbReference>
<feature type="transmembrane region" description="Helical" evidence="8">
    <location>
        <begin position="20"/>
        <end position="41"/>
    </location>
</feature>
<dbReference type="PROSITE" id="PS50112">
    <property type="entry name" value="PAS"/>
    <property type="match status" value="2"/>
</dbReference>
<evidence type="ECO:0000259" key="9">
    <source>
        <dbReference type="PROSITE" id="PS50109"/>
    </source>
</evidence>
<dbReference type="NCBIfam" id="TIGR00229">
    <property type="entry name" value="sensory_box"/>
    <property type="match status" value="2"/>
</dbReference>
<dbReference type="InterPro" id="IPR013656">
    <property type="entry name" value="PAS_4"/>
</dbReference>
<evidence type="ECO:0000259" key="12">
    <source>
        <dbReference type="PROSITE" id="PS50113"/>
    </source>
</evidence>
<evidence type="ECO:0000313" key="14">
    <source>
        <dbReference type="Proteomes" id="UP001598130"/>
    </source>
</evidence>
<dbReference type="PROSITE" id="PS50109">
    <property type="entry name" value="HIS_KIN"/>
    <property type="match status" value="1"/>
</dbReference>
<keyword evidence="3 6" id="KW-0597">Phosphoprotein</keyword>
<dbReference type="InterPro" id="IPR005467">
    <property type="entry name" value="His_kinase_dom"/>
</dbReference>
<comment type="caution">
    <text evidence="13">The sequence shown here is derived from an EMBL/GenBank/DDBJ whole genome shotgun (WGS) entry which is preliminary data.</text>
</comment>
<dbReference type="EC" id="2.7.13.3" evidence="2"/>
<dbReference type="Gene3D" id="3.30.565.10">
    <property type="entry name" value="Histidine kinase-like ATPase, C-terminal domain"/>
    <property type="match status" value="1"/>
</dbReference>
<dbReference type="SUPFAM" id="SSF55874">
    <property type="entry name" value="ATPase domain of HSP90 chaperone/DNA topoisomerase II/histidine kinase"/>
    <property type="match status" value="1"/>
</dbReference>
<keyword evidence="8" id="KW-0812">Transmembrane</keyword>
<evidence type="ECO:0000256" key="2">
    <source>
        <dbReference type="ARBA" id="ARBA00012438"/>
    </source>
</evidence>
<dbReference type="InterPro" id="IPR004358">
    <property type="entry name" value="Sig_transdc_His_kin-like_C"/>
</dbReference>
<dbReference type="SMART" id="SM00448">
    <property type="entry name" value="REC"/>
    <property type="match status" value="1"/>
</dbReference>
<keyword evidence="7" id="KW-0175">Coiled coil</keyword>